<feature type="transmembrane region" description="Helical" evidence="9">
    <location>
        <begin position="135"/>
        <end position="156"/>
    </location>
</feature>
<reference evidence="11 12" key="1">
    <citation type="submission" date="2024-09" db="EMBL/GenBank/DDBJ databases">
        <authorList>
            <person name="Sun Q."/>
            <person name="Mori K."/>
        </authorList>
    </citation>
    <scope>NUCLEOTIDE SEQUENCE [LARGE SCALE GENOMIC DNA]</scope>
    <source>
        <strain evidence="11 12">JCM 15389</strain>
    </source>
</reference>
<feature type="transmembrane region" description="Helical" evidence="9">
    <location>
        <begin position="168"/>
        <end position="189"/>
    </location>
</feature>
<sequence>MRSIVQERGAGEGAGVRPWSPRAEWAVRLVGLAAVVTTGLTVWLGLWVTPPSQVMGNLVRLVYVHPPVAWVALYLAFGALGLGSVLWLWPRTRHPFWDRLAAAAGEVGAVFTALTLATGSIWGRPTWGVWWAWDARLTSSALLLVLLLGYLALRRVPADPDTRARRSAIAALVALLDVPIVYFSVSWWHTLHENTQMDITGIMLATMLLGFVAFTLVFAWMLATALRIEALRAELEAHELEVALADRHAEAAPGAEVPSGVVLGAGEPAGRDVPVLPGVLQAQDTPGWAAPSSARRQG</sequence>
<feature type="coiled-coil region" evidence="8">
    <location>
        <begin position="221"/>
        <end position="248"/>
    </location>
</feature>
<feature type="transmembrane region" description="Helical" evidence="9">
    <location>
        <begin position="101"/>
        <end position="123"/>
    </location>
</feature>
<evidence type="ECO:0000256" key="2">
    <source>
        <dbReference type="ARBA" id="ARBA00005840"/>
    </source>
</evidence>
<dbReference type="RefSeq" id="WP_377789467.1">
    <property type="nucleotide sequence ID" value="NZ_JBHLYQ010000067.1"/>
</dbReference>
<comment type="subcellular location">
    <subcellularLocation>
        <location evidence="1">Membrane</location>
        <topology evidence="1">Multi-pass membrane protein</topology>
    </subcellularLocation>
</comment>
<dbReference type="PANTHER" id="PTHR30071:SF1">
    <property type="entry name" value="CYTOCHROME B_B6 PROTEIN-RELATED"/>
    <property type="match status" value="1"/>
</dbReference>
<dbReference type="PRINTS" id="PR01386">
    <property type="entry name" value="CCMCBIOGNSIS"/>
</dbReference>
<evidence type="ECO:0000256" key="3">
    <source>
        <dbReference type="ARBA" id="ARBA00016463"/>
    </source>
</evidence>
<gene>
    <name evidence="11" type="primary">ccsA</name>
    <name evidence="11" type="ORF">ACFFRE_07810</name>
</gene>
<accession>A0ABV6C506</accession>
<evidence type="ECO:0000313" key="11">
    <source>
        <dbReference type="EMBL" id="MFC0082052.1"/>
    </source>
</evidence>
<proteinExistence type="inferred from homology"/>
<evidence type="ECO:0000256" key="4">
    <source>
        <dbReference type="ARBA" id="ARBA00022692"/>
    </source>
</evidence>
<evidence type="ECO:0000256" key="9">
    <source>
        <dbReference type="SAM" id="Phobius"/>
    </source>
</evidence>
<dbReference type="PANTHER" id="PTHR30071">
    <property type="entry name" value="HEME EXPORTER PROTEIN C"/>
    <property type="match status" value="1"/>
</dbReference>
<comment type="caution">
    <text evidence="11">The sequence shown here is derived from an EMBL/GenBank/DDBJ whole genome shotgun (WGS) entry which is preliminary data.</text>
</comment>
<evidence type="ECO:0000256" key="1">
    <source>
        <dbReference type="ARBA" id="ARBA00004141"/>
    </source>
</evidence>
<evidence type="ECO:0000256" key="8">
    <source>
        <dbReference type="SAM" id="Coils"/>
    </source>
</evidence>
<dbReference type="InterPro" id="IPR003557">
    <property type="entry name" value="Cyt_c_biogenesis_CcmC"/>
</dbReference>
<feature type="transmembrane region" description="Helical" evidence="9">
    <location>
        <begin position="25"/>
        <end position="48"/>
    </location>
</feature>
<keyword evidence="6 9" id="KW-1133">Transmembrane helix</keyword>
<feature type="transmembrane region" description="Helical" evidence="9">
    <location>
        <begin position="201"/>
        <end position="223"/>
    </location>
</feature>
<protein>
    <recommendedName>
        <fullName evidence="3">Heme exporter protein C</fullName>
    </recommendedName>
</protein>
<dbReference type="EMBL" id="JBHLYQ010000067">
    <property type="protein sequence ID" value="MFC0082052.1"/>
    <property type="molecule type" value="Genomic_DNA"/>
</dbReference>
<keyword evidence="7 9" id="KW-0472">Membrane</keyword>
<feature type="transmembrane region" description="Helical" evidence="9">
    <location>
        <begin position="68"/>
        <end position="89"/>
    </location>
</feature>
<dbReference type="Proteomes" id="UP001589788">
    <property type="component" value="Unassembled WGS sequence"/>
</dbReference>
<evidence type="ECO:0000259" key="10">
    <source>
        <dbReference type="Pfam" id="PF01578"/>
    </source>
</evidence>
<organism evidence="11 12">
    <name type="scientific">Aciditerrimonas ferrireducens</name>
    <dbReference type="NCBI Taxonomy" id="667306"/>
    <lineage>
        <taxon>Bacteria</taxon>
        <taxon>Bacillati</taxon>
        <taxon>Actinomycetota</taxon>
        <taxon>Acidimicrobiia</taxon>
        <taxon>Acidimicrobiales</taxon>
        <taxon>Acidimicrobiaceae</taxon>
        <taxon>Aciditerrimonas</taxon>
    </lineage>
</organism>
<keyword evidence="8" id="KW-0175">Coiled coil</keyword>
<keyword evidence="4 9" id="KW-0812">Transmembrane</keyword>
<dbReference type="InterPro" id="IPR002541">
    <property type="entry name" value="Cyt_c_assembly"/>
</dbReference>
<comment type="similarity">
    <text evidence="2">Belongs to the CcmC/CycZ/HelC family.</text>
</comment>
<dbReference type="Pfam" id="PF01578">
    <property type="entry name" value="Cytochrom_C_asm"/>
    <property type="match status" value="1"/>
</dbReference>
<keyword evidence="12" id="KW-1185">Reference proteome</keyword>
<feature type="domain" description="Cytochrome c assembly protein" evidence="10">
    <location>
        <begin position="33"/>
        <end position="192"/>
    </location>
</feature>
<keyword evidence="5" id="KW-0201">Cytochrome c-type biogenesis</keyword>
<name>A0ABV6C506_9ACTN</name>
<evidence type="ECO:0000256" key="6">
    <source>
        <dbReference type="ARBA" id="ARBA00022989"/>
    </source>
</evidence>
<evidence type="ECO:0000313" key="12">
    <source>
        <dbReference type="Proteomes" id="UP001589788"/>
    </source>
</evidence>
<dbReference type="InterPro" id="IPR045062">
    <property type="entry name" value="Cyt_c_biogenesis_CcsA/CcmC"/>
</dbReference>
<evidence type="ECO:0000256" key="5">
    <source>
        <dbReference type="ARBA" id="ARBA00022748"/>
    </source>
</evidence>
<evidence type="ECO:0000256" key="7">
    <source>
        <dbReference type="ARBA" id="ARBA00023136"/>
    </source>
</evidence>